<dbReference type="EMBL" id="UINC01021784">
    <property type="protein sequence ID" value="SVA90089.1"/>
    <property type="molecule type" value="Genomic_DNA"/>
</dbReference>
<dbReference type="AlphaFoldDB" id="A0A381ZLM4"/>
<evidence type="ECO:0000259" key="2">
    <source>
        <dbReference type="Pfam" id="PF12804"/>
    </source>
</evidence>
<feature type="region of interest" description="Disordered" evidence="1">
    <location>
        <begin position="1"/>
        <end position="29"/>
    </location>
</feature>
<dbReference type="InterPro" id="IPR029044">
    <property type="entry name" value="Nucleotide-diphossugar_trans"/>
</dbReference>
<accession>A0A381ZLM4</accession>
<protein>
    <recommendedName>
        <fullName evidence="2">MobA-like NTP transferase domain-containing protein</fullName>
    </recommendedName>
</protein>
<organism evidence="3">
    <name type="scientific">marine metagenome</name>
    <dbReference type="NCBI Taxonomy" id="408172"/>
    <lineage>
        <taxon>unclassified sequences</taxon>
        <taxon>metagenomes</taxon>
        <taxon>ecological metagenomes</taxon>
    </lineage>
</organism>
<dbReference type="Pfam" id="PF12804">
    <property type="entry name" value="NTP_transf_3"/>
    <property type="match status" value="1"/>
</dbReference>
<reference evidence="3" key="1">
    <citation type="submission" date="2018-05" db="EMBL/GenBank/DDBJ databases">
        <authorList>
            <person name="Lanie J.A."/>
            <person name="Ng W.-L."/>
            <person name="Kazmierczak K.M."/>
            <person name="Andrzejewski T.M."/>
            <person name="Davidsen T.M."/>
            <person name="Wayne K.J."/>
            <person name="Tettelin H."/>
            <person name="Glass J.I."/>
            <person name="Rusch D."/>
            <person name="Podicherti R."/>
            <person name="Tsui H.-C.T."/>
            <person name="Winkler M.E."/>
        </authorList>
    </citation>
    <scope>NUCLEOTIDE SEQUENCE</scope>
</reference>
<dbReference type="Gene3D" id="3.90.550.10">
    <property type="entry name" value="Spore Coat Polysaccharide Biosynthesis Protein SpsA, Chain A"/>
    <property type="match status" value="1"/>
</dbReference>
<proteinExistence type="predicted"/>
<name>A0A381ZLM4_9ZZZZ</name>
<gene>
    <name evidence="3" type="ORF">METZ01_LOCUS142943</name>
</gene>
<evidence type="ECO:0000313" key="3">
    <source>
        <dbReference type="EMBL" id="SVA90089.1"/>
    </source>
</evidence>
<dbReference type="SUPFAM" id="SSF53448">
    <property type="entry name" value="Nucleotide-diphospho-sugar transferases"/>
    <property type="match status" value="1"/>
</dbReference>
<sequence length="224" mass="25397">MGRRMKSYGPKALIPLPSGKTNPRTGKPREETTLIERQLCILTDCYPNAEIFIVVGFQAEKIRYQLREYPVRFIYNPLHDSTNVLYSLSLAFQAIISASAVVVYGDLIFNANAVQHLRGDSKVIVDAYGHLSDDEVGLTIQNKQAMTFAYGLKDKWAQIAYLTGKELSLFKEISVHPDTSQWFGYEALNHVIKRGGNFEVIRPRTMQLIEIDQAKDLEKITNLN</sequence>
<evidence type="ECO:0000256" key="1">
    <source>
        <dbReference type="SAM" id="MobiDB-lite"/>
    </source>
</evidence>
<feature type="domain" description="MobA-like NTP transferase" evidence="2">
    <location>
        <begin position="2"/>
        <end position="119"/>
    </location>
</feature>
<dbReference type="InterPro" id="IPR025877">
    <property type="entry name" value="MobA-like_NTP_Trfase"/>
</dbReference>
<dbReference type="GO" id="GO:0016779">
    <property type="term" value="F:nucleotidyltransferase activity"/>
    <property type="evidence" value="ECO:0007669"/>
    <property type="project" value="UniProtKB-ARBA"/>
</dbReference>